<keyword evidence="6" id="KW-0677">Repeat</keyword>
<dbReference type="SUPFAM" id="SSF47473">
    <property type="entry name" value="EF-hand"/>
    <property type="match status" value="1"/>
</dbReference>
<evidence type="ECO:0000256" key="14">
    <source>
        <dbReference type="ARBA" id="ARBA00023136"/>
    </source>
</evidence>
<dbReference type="PRINTS" id="PR00449">
    <property type="entry name" value="RASTRNSFRMNG"/>
</dbReference>
<dbReference type="WBParaSite" id="nRc.2.0.1.t22195-RA">
    <property type="protein sequence ID" value="nRc.2.0.1.t22195-RA"/>
    <property type="gene ID" value="nRc.2.0.1.g22195"/>
</dbReference>
<feature type="domain" description="EF-hand" evidence="15">
    <location>
        <begin position="308"/>
        <end position="343"/>
    </location>
</feature>
<dbReference type="GO" id="GO:0005509">
    <property type="term" value="F:calcium ion binding"/>
    <property type="evidence" value="ECO:0007669"/>
    <property type="project" value="InterPro"/>
</dbReference>
<reference evidence="18" key="1">
    <citation type="submission" date="2022-11" db="UniProtKB">
        <authorList>
            <consortium name="WormBaseParasite"/>
        </authorList>
    </citation>
    <scope>IDENTIFICATION</scope>
</reference>
<keyword evidence="4" id="KW-0812">Transmembrane</keyword>
<dbReference type="InterPro" id="IPR011992">
    <property type="entry name" value="EF-hand-dom_pair"/>
</dbReference>
<evidence type="ECO:0000256" key="12">
    <source>
        <dbReference type="ARBA" id="ARBA00023128"/>
    </source>
</evidence>
<dbReference type="OMA" id="HETTWGI"/>
<dbReference type="Proteomes" id="UP000887565">
    <property type="component" value="Unplaced"/>
</dbReference>
<dbReference type="PROSITE" id="PS50222">
    <property type="entry name" value="EF_HAND_2"/>
    <property type="match status" value="1"/>
</dbReference>
<feature type="domain" description="Miro" evidence="16">
    <location>
        <begin position="3"/>
        <end position="172"/>
    </location>
</feature>
<evidence type="ECO:0000256" key="9">
    <source>
        <dbReference type="ARBA" id="ARBA00022801"/>
    </source>
</evidence>
<dbReference type="Pfam" id="PF08355">
    <property type="entry name" value="EF_assoc_1"/>
    <property type="match status" value="1"/>
</dbReference>
<keyword evidence="11" id="KW-1133">Transmembrane helix</keyword>
<keyword evidence="10" id="KW-0106">Calcium</keyword>
<keyword evidence="8" id="KW-1000">Mitochondrion outer membrane</keyword>
<dbReference type="Pfam" id="PF08356">
    <property type="entry name" value="EF_assoc_2"/>
    <property type="match status" value="1"/>
</dbReference>
<name>A0A915J7S8_ROMCU</name>
<evidence type="ECO:0000256" key="7">
    <source>
        <dbReference type="ARBA" id="ARBA00022741"/>
    </source>
</evidence>
<keyword evidence="14" id="KW-0472">Membrane</keyword>
<dbReference type="InterPro" id="IPR013567">
    <property type="entry name" value="EF_hand_assoc_2"/>
</dbReference>
<comment type="subcellular location">
    <subcellularLocation>
        <location evidence="1">Mitochondrion outer membrane</location>
        <topology evidence="1">Single-pass type IV membrane protein</topology>
    </subcellularLocation>
</comment>
<evidence type="ECO:0000313" key="17">
    <source>
        <dbReference type="Proteomes" id="UP000887565"/>
    </source>
</evidence>
<evidence type="ECO:0000259" key="15">
    <source>
        <dbReference type="PROSITE" id="PS50222"/>
    </source>
</evidence>
<sequence>MEKRDIRILLVGEDGVGKTSLILSLISEEFSDIVPAKVDEIVIPADVTPEGIPTHIVDFSFQTQDEKELFDEIRQADVICVVYAIDDQYTIDRISSYWIPIIHDTLGLDHNKPVILVGNKCDAPDGSYSTSMDQILPIMNLYAEIETCVECSAKSLKNISELFYYAQKAVLHPTAPLYISEEKELTTAAKKALVRIFKICDQDNDGLLNDVELNNFQIRCFGIPLTPDSLRDAKAVVNSSISEGILDNSLTLKGFLFLHTLFIQRGRHETTWTVLRKFGYDNALQLSKNYLYPALSIPKGCSTELSFEGSQFLTALFEKYDEDKDGCLSPAELQNLFSVCPTLPWGPEVSNTVTTNDQSWISYEGYLAYWVLTTLLDLPRTLEYLAYLGFNNAERNQTRAITVTRDKRLDWKARETRRIVFQCHVIGPKDVGKTGFLQGFLKRNLKQQAAINRRYLSTYAANSVLINNETKYLLLHEIDVLTPEEDLTMYELSCDVVCLMYDVSNPHSFEYCATIYK</sequence>
<dbReference type="InterPro" id="IPR018247">
    <property type="entry name" value="EF_Hand_1_Ca_BS"/>
</dbReference>
<proteinExistence type="inferred from homology"/>
<evidence type="ECO:0000259" key="16">
    <source>
        <dbReference type="PROSITE" id="PS51423"/>
    </source>
</evidence>
<keyword evidence="13" id="KW-0342">GTP-binding</keyword>
<dbReference type="FunFam" id="1.10.238.10:FF:000011">
    <property type="entry name" value="Mitochondrial Rho GTPase"/>
    <property type="match status" value="1"/>
</dbReference>
<dbReference type="PANTHER" id="PTHR46819:SF1">
    <property type="entry name" value="EF-HAND CALCIUM-BINDING DOMAIN-CONTAINING PROTEIN 7"/>
    <property type="match status" value="1"/>
</dbReference>
<evidence type="ECO:0000256" key="11">
    <source>
        <dbReference type="ARBA" id="ARBA00022989"/>
    </source>
</evidence>
<dbReference type="Pfam" id="PF00071">
    <property type="entry name" value="Ras"/>
    <property type="match status" value="1"/>
</dbReference>
<organism evidence="17 18">
    <name type="scientific">Romanomermis culicivorax</name>
    <name type="common">Nematode worm</name>
    <dbReference type="NCBI Taxonomy" id="13658"/>
    <lineage>
        <taxon>Eukaryota</taxon>
        <taxon>Metazoa</taxon>
        <taxon>Ecdysozoa</taxon>
        <taxon>Nematoda</taxon>
        <taxon>Enoplea</taxon>
        <taxon>Dorylaimia</taxon>
        <taxon>Mermithida</taxon>
        <taxon>Mermithoidea</taxon>
        <taxon>Mermithidae</taxon>
        <taxon>Romanomermis</taxon>
    </lineage>
</organism>
<keyword evidence="9" id="KW-0378">Hydrolase</keyword>
<evidence type="ECO:0000256" key="5">
    <source>
        <dbReference type="ARBA" id="ARBA00022723"/>
    </source>
</evidence>
<dbReference type="InterPro" id="IPR001806">
    <property type="entry name" value="Small_GTPase"/>
</dbReference>
<evidence type="ECO:0000256" key="2">
    <source>
        <dbReference type="ARBA" id="ARBA00007981"/>
    </source>
</evidence>
<dbReference type="Gene3D" id="3.40.50.300">
    <property type="entry name" value="P-loop containing nucleotide triphosphate hydrolases"/>
    <property type="match status" value="2"/>
</dbReference>
<dbReference type="SMART" id="SM00054">
    <property type="entry name" value="EFh"/>
    <property type="match status" value="2"/>
</dbReference>
<evidence type="ECO:0000256" key="3">
    <source>
        <dbReference type="ARBA" id="ARBA00019119"/>
    </source>
</evidence>
<dbReference type="SMART" id="SM00175">
    <property type="entry name" value="RAB"/>
    <property type="match status" value="1"/>
</dbReference>
<dbReference type="SUPFAM" id="SSF52540">
    <property type="entry name" value="P-loop containing nucleoside triphosphate hydrolases"/>
    <property type="match status" value="2"/>
</dbReference>
<dbReference type="GO" id="GO:0005741">
    <property type="term" value="C:mitochondrial outer membrane"/>
    <property type="evidence" value="ECO:0007669"/>
    <property type="project" value="UniProtKB-SubCell"/>
</dbReference>
<dbReference type="CDD" id="cd01893">
    <property type="entry name" value="Miro1"/>
    <property type="match status" value="1"/>
</dbReference>
<keyword evidence="17" id="KW-1185">Reference proteome</keyword>
<accession>A0A915J7S8</accession>
<dbReference type="InterPro" id="IPR002048">
    <property type="entry name" value="EF_hand_dom"/>
</dbReference>
<dbReference type="SMART" id="SM00173">
    <property type="entry name" value="RAS"/>
    <property type="match status" value="1"/>
</dbReference>
<evidence type="ECO:0000256" key="4">
    <source>
        <dbReference type="ARBA" id="ARBA00022692"/>
    </source>
</evidence>
<keyword evidence="5" id="KW-0479">Metal-binding</keyword>
<evidence type="ECO:0000256" key="1">
    <source>
        <dbReference type="ARBA" id="ARBA00004200"/>
    </source>
</evidence>
<dbReference type="GO" id="GO:0005525">
    <property type="term" value="F:GTP binding"/>
    <property type="evidence" value="ECO:0007669"/>
    <property type="project" value="UniProtKB-KW"/>
</dbReference>
<dbReference type="GO" id="GO:0003924">
    <property type="term" value="F:GTPase activity"/>
    <property type="evidence" value="ECO:0007669"/>
    <property type="project" value="InterPro"/>
</dbReference>
<dbReference type="InterPro" id="IPR052266">
    <property type="entry name" value="Miro-EF-hand_domain"/>
</dbReference>
<dbReference type="Gene3D" id="1.10.238.10">
    <property type="entry name" value="EF-hand"/>
    <property type="match status" value="2"/>
</dbReference>
<dbReference type="PANTHER" id="PTHR46819">
    <property type="entry name" value="EF-HAND CALCIUM-BINDING DOMAIN-CONTAINING PROTEIN 7"/>
    <property type="match status" value="1"/>
</dbReference>
<dbReference type="InterPro" id="IPR020860">
    <property type="entry name" value="MIRO_dom"/>
</dbReference>
<comment type="similarity">
    <text evidence="2">Belongs to the mitochondrial Rho GTPase family.</text>
</comment>
<dbReference type="PROSITE" id="PS51423">
    <property type="entry name" value="MIRO"/>
    <property type="match status" value="1"/>
</dbReference>
<evidence type="ECO:0000256" key="6">
    <source>
        <dbReference type="ARBA" id="ARBA00022737"/>
    </source>
</evidence>
<dbReference type="FunFam" id="3.40.50.300:FF:000170">
    <property type="entry name" value="Mitochondrial Rho GTPase"/>
    <property type="match status" value="1"/>
</dbReference>
<evidence type="ECO:0000256" key="8">
    <source>
        <dbReference type="ARBA" id="ARBA00022787"/>
    </source>
</evidence>
<keyword evidence="12" id="KW-0496">Mitochondrion</keyword>
<protein>
    <recommendedName>
        <fullName evidence="3">Mitochondrial Rho GTPase 1</fullName>
    </recommendedName>
</protein>
<keyword evidence="7" id="KW-0547">Nucleotide-binding</keyword>
<dbReference type="InterPro" id="IPR027417">
    <property type="entry name" value="P-loop_NTPase"/>
</dbReference>
<dbReference type="InterPro" id="IPR013566">
    <property type="entry name" value="EF_hand_assoc_1"/>
</dbReference>
<dbReference type="PROSITE" id="PS00018">
    <property type="entry name" value="EF_HAND_1"/>
    <property type="match status" value="2"/>
</dbReference>
<dbReference type="AlphaFoldDB" id="A0A915J7S8"/>
<evidence type="ECO:0000313" key="18">
    <source>
        <dbReference type="WBParaSite" id="nRc.2.0.1.t22195-RA"/>
    </source>
</evidence>
<evidence type="ECO:0000256" key="13">
    <source>
        <dbReference type="ARBA" id="ARBA00023134"/>
    </source>
</evidence>
<dbReference type="SMART" id="SM00174">
    <property type="entry name" value="RHO"/>
    <property type="match status" value="1"/>
</dbReference>
<evidence type="ECO:0000256" key="10">
    <source>
        <dbReference type="ARBA" id="ARBA00022837"/>
    </source>
</evidence>